<evidence type="ECO:0000259" key="7">
    <source>
        <dbReference type="PROSITE" id="PS50109"/>
    </source>
</evidence>
<dbReference type="CDD" id="cd00130">
    <property type="entry name" value="PAS"/>
    <property type="match status" value="4"/>
</dbReference>
<dbReference type="InterPro" id="IPR052162">
    <property type="entry name" value="Sensor_kinase/Photoreceptor"/>
</dbReference>
<evidence type="ECO:0000259" key="9">
    <source>
        <dbReference type="PROSITE" id="PS50113"/>
    </source>
</evidence>
<dbReference type="Pfam" id="PF08448">
    <property type="entry name" value="PAS_4"/>
    <property type="match status" value="1"/>
</dbReference>
<dbReference type="InterPro" id="IPR036890">
    <property type="entry name" value="HATPase_C_sf"/>
</dbReference>
<comment type="catalytic activity">
    <reaction evidence="1">
        <text>ATP + protein L-histidine = ADP + protein N-phospho-L-histidine.</text>
        <dbReference type="EC" id="2.7.13.3"/>
    </reaction>
</comment>
<dbReference type="EC" id="2.7.13.3" evidence="2"/>
<dbReference type="SMART" id="SM00388">
    <property type="entry name" value="HisKA"/>
    <property type="match status" value="1"/>
</dbReference>
<dbReference type="InterPro" id="IPR003661">
    <property type="entry name" value="HisK_dim/P_dom"/>
</dbReference>
<dbReference type="AlphaFoldDB" id="A0A1V9FDE9"/>
<dbReference type="SMART" id="SM00387">
    <property type="entry name" value="HATPase_c"/>
    <property type="match status" value="1"/>
</dbReference>
<dbReference type="Proteomes" id="UP000192276">
    <property type="component" value="Unassembled WGS sequence"/>
</dbReference>
<dbReference type="InterPro" id="IPR005467">
    <property type="entry name" value="His_kinase_dom"/>
</dbReference>
<feature type="domain" description="PAS" evidence="8">
    <location>
        <begin position="411"/>
        <end position="481"/>
    </location>
</feature>
<organism evidence="10 11">
    <name type="scientific">Niastella populi</name>
    <dbReference type="NCBI Taxonomy" id="550983"/>
    <lineage>
        <taxon>Bacteria</taxon>
        <taxon>Pseudomonadati</taxon>
        <taxon>Bacteroidota</taxon>
        <taxon>Chitinophagia</taxon>
        <taxon>Chitinophagales</taxon>
        <taxon>Chitinophagaceae</taxon>
        <taxon>Niastella</taxon>
    </lineage>
</organism>
<dbReference type="InterPro" id="IPR001610">
    <property type="entry name" value="PAC"/>
</dbReference>
<feature type="domain" description="PAC" evidence="9">
    <location>
        <begin position="484"/>
        <end position="536"/>
    </location>
</feature>
<dbReference type="FunFam" id="3.30.565.10:FF:000006">
    <property type="entry name" value="Sensor histidine kinase WalK"/>
    <property type="match status" value="1"/>
</dbReference>
<dbReference type="SUPFAM" id="SSF47384">
    <property type="entry name" value="Homodimeric domain of signal transducing histidine kinase"/>
    <property type="match status" value="1"/>
</dbReference>
<dbReference type="Gene3D" id="3.30.565.10">
    <property type="entry name" value="Histidine kinase-like ATPase, C-terminal domain"/>
    <property type="match status" value="1"/>
</dbReference>
<evidence type="ECO:0000256" key="5">
    <source>
        <dbReference type="ARBA" id="ARBA00022777"/>
    </source>
</evidence>
<feature type="domain" description="PAS" evidence="8">
    <location>
        <begin position="284"/>
        <end position="354"/>
    </location>
</feature>
<evidence type="ECO:0000313" key="10">
    <source>
        <dbReference type="EMBL" id="OQP56384.1"/>
    </source>
</evidence>
<dbReference type="PANTHER" id="PTHR43304:SF1">
    <property type="entry name" value="PAC DOMAIN-CONTAINING PROTEIN"/>
    <property type="match status" value="1"/>
</dbReference>
<dbReference type="InterPro" id="IPR035965">
    <property type="entry name" value="PAS-like_dom_sf"/>
</dbReference>
<dbReference type="InterPro" id="IPR036097">
    <property type="entry name" value="HisK_dim/P_sf"/>
</dbReference>
<dbReference type="GO" id="GO:0000155">
    <property type="term" value="F:phosphorelay sensor kinase activity"/>
    <property type="evidence" value="ECO:0007669"/>
    <property type="project" value="InterPro"/>
</dbReference>
<evidence type="ECO:0000313" key="11">
    <source>
        <dbReference type="Proteomes" id="UP000192276"/>
    </source>
</evidence>
<dbReference type="SMART" id="SM00086">
    <property type="entry name" value="PAC"/>
    <property type="match status" value="3"/>
</dbReference>
<dbReference type="FunFam" id="3.30.450.20:FF:000099">
    <property type="entry name" value="Sensory box sensor histidine kinase"/>
    <property type="match status" value="1"/>
</dbReference>
<feature type="domain" description="PAS" evidence="8">
    <location>
        <begin position="154"/>
        <end position="225"/>
    </location>
</feature>
<dbReference type="InterPro" id="IPR004358">
    <property type="entry name" value="Sig_transdc_His_kin-like_C"/>
</dbReference>
<dbReference type="Gene3D" id="3.30.450.20">
    <property type="entry name" value="PAS domain"/>
    <property type="match status" value="4"/>
</dbReference>
<dbReference type="PROSITE" id="PS50113">
    <property type="entry name" value="PAC"/>
    <property type="match status" value="3"/>
</dbReference>
<dbReference type="CDD" id="cd00082">
    <property type="entry name" value="HisKA"/>
    <property type="match status" value="1"/>
</dbReference>
<dbReference type="SUPFAM" id="SSF55874">
    <property type="entry name" value="ATPase domain of HSP90 chaperone/DNA topoisomerase II/histidine kinase"/>
    <property type="match status" value="1"/>
</dbReference>
<keyword evidence="11" id="KW-1185">Reference proteome</keyword>
<dbReference type="PANTHER" id="PTHR43304">
    <property type="entry name" value="PHYTOCHROME-LIKE PROTEIN CPH1"/>
    <property type="match status" value="1"/>
</dbReference>
<dbReference type="Pfam" id="PF00512">
    <property type="entry name" value="HisKA"/>
    <property type="match status" value="1"/>
</dbReference>
<dbReference type="STRING" id="550983.A4R26_04245"/>
<evidence type="ECO:0000256" key="1">
    <source>
        <dbReference type="ARBA" id="ARBA00000085"/>
    </source>
</evidence>
<dbReference type="EMBL" id="LWBP01000199">
    <property type="protein sequence ID" value="OQP56384.1"/>
    <property type="molecule type" value="Genomic_DNA"/>
</dbReference>
<dbReference type="Gene3D" id="1.10.287.130">
    <property type="match status" value="1"/>
</dbReference>
<feature type="domain" description="Histidine kinase" evidence="7">
    <location>
        <begin position="558"/>
        <end position="773"/>
    </location>
</feature>
<dbReference type="PROSITE" id="PS50112">
    <property type="entry name" value="PAS"/>
    <property type="match status" value="4"/>
</dbReference>
<sequence length="775" mass="88496">MNSPEHNNQNAGQIAARRSVEESEKHSFELLAQAAVGITVYQGEEMRVVVANESACEIWGKSRHELLGKPVLEISPELEHSPTRQIVLQVLKTGVPFEGREIPIEFIRNGQLHKGFFDVVYTAWKGQSGEIKGVITVYTEVTHSVMARKKIEEKEEQLRIALQGGDLGYYDYHPQTGELIWSDRLLQLFGLPAHTKPDMDVFFSILHPDDREQARKTIQEAIDPANGGIYDNEYRTIGATNGKVRWLHSKGKTSFDEANRPVRFTGVVRDITKEKLAEEKARESDERFRSTFENAAVGIAHVGLNGVWLKVNSRLCEIVGYSQEELLARTFQEITYPADLNADLQLVNDLLRGKIDTYSMEKRYIKKDGSSIWSNLTVSLAKKRNGHPDYFIAIIQDISEQKQAEEQLKQSEEQFRTLADNIQNLAWMADSEGAIYWYNQRWYDYTGVSAAQMQRLSWDSFHHPHHFDKLNQSIKNAFLRREPFELTFPLRRSDGAWRWFLTRVHPLKNENGEVLRWVGTSTDIDEQKSVEERLENLVADRTRELKRSNEDLQQFAHVASHDFKEPVRKIRTFSSRLSGEYGELLPEKGKSYLYKIEDAAVRIYEMIDAILLYSSFDENDKLNDQVDLTKLLQQIIADLEIAINEKHATVEIDELPRVQGSSILMYQLFSNLINNSLKFSKKNEPPVIKISSGLQGTDYIEILLQDNGIGFAASEAETIFKAFARLHSKSEFQGTGLGLALCQRIVERHDGEISAQGEEGVGALFVIKFPISRVI</sequence>
<evidence type="ECO:0000256" key="3">
    <source>
        <dbReference type="ARBA" id="ARBA00022553"/>
    </source>
</evidence>
<accession>A0A1V9FDE9</accession>
<dbReference type="Pfam" id="PF02518">
    <property type="entry name" value="HATPase_c"/>
    <property type="match status" value="1"/>
</dbReference>
<evidence type="ECO:0000256" key="2">
    <source>
        <dbReference type="ARBA" id="ARBA00012438"/>
    </source>
</evidence>
<dbReference type="Gene3D" id="2.10.70.100">
    <property type="match status" value="1"/>
</dbReference>
<dbReference type="Pfam" id="PF08447">
    <property type="entry name" value="PAS_3"/>
    <property type="match status" value="3"/>
</dbReference>
<feature type="domain" description="PAS" evidence="8">
    <location>
        <begin position="23"/>
        <end position="94"/>
    </location>
</feature>
<dbReference type="SMART" id="SM00091">
    <property type="entry name" value="PAS"/>
    <property type="match status" value="4"/>
</dbReference>
<dbReference type="InterPro" id="IPR000014">
    <property type="entry name" value="PAS"/>
</dbReference>
<feature type="domain" description="PAC" evidence="9">
    <location>
        <begin position="230"/>
        <end position="283"/>
    </location>
</feature>
<proteinExistence type="predicted"/>
<protein>
    <recommendedName>
        <fullName evidence="2">histidine kinase</fullName>
        <ecNumber evidence="2">2.7.13.3</ecNumber>
    </recommendedName>
</protein>
<dbReference type="PROSITE" id="PS50109">
    <property type="entry name" value="HIS_KIN"/>
    <property type="match status" value="1"/>
</dbReference>
<keyword evidence="5" id="KW-0418">Kinase</keyword>
<dbReference type="InterPro" id="IPR003594">
    <property type="entry name" value="HATPase_dom"/>
</dbReference>
<feature type="coiled-coil region" evidence="6">
    <location>
        <begin position="394"/>
        <end position="421"/>
    </location>
</feature>
<feature type="domain" description="PAC" evidence="9">
    <location>
        <begin position="358"/>
        <end position="410"/>
    </location>
</feature>
<keyword evidence="4" id="KW-0808">Transferase</keyword>
<dbReference type="InterPro" id="IPR013655">
    <property type="entry name" value="PAS_fold_3"/>
</dbReference>
<keyword evidence="3" id="KW-0597">Phosphoprotein</keyword>
<keyword evidence="6" id="KW-0175">Coiled coil</keyword>
<evidence type="ECO:0000256" key="4">
    <source>
        <dbReference type="ARBA" id="ARBA00022679"/>
    </source>
</evidence>
<dbReference type="InterPro" id="IPR000700">
    <property type="entry name" value="PAS-assoc_C"/>
</dbReference>
<comment type="caution">
    <text evidence="10">The sequence shown here is derived from an EMBL/GenBank/DDBJ whole genome shotgun (WGS) entry which is preliminary data.</text>
</comment>
<dbReference type="NCBIfam" id="TIGR00229">
    <property type="entry name" value="sensory_box"/>
    <property type="match status" value="4"/>
</dbReference>
<dbReference type="PRINTS" id="PR00344">
    <property type="entry name" value="BCTRLSENSOR"/>
</dbReference>
<name>A0A1V9FDE9_9BACT</name>
<dbReference type="InterPro" id="IPR013656">
    <property type="entry name" value="PAS_4"/>
</dbReference>
<evidence type="ECO:0000256" key="6">
    <source>
        <dbReference type="SAM" id="Coils"/>
    </source>
</evidence>
<evidence type="ECO:0000259" key="8">
    <source>
        <dbReference type="PROSITE" id="PS50112"/>
    </source>
</evidence>
<reference evidence="11" key="1">
    <citation type="submission" date="2016-04" db="EMBL/GenBank/DDBJ databases">
        <authorList>
            <person name="Chen L."/>
            <person name="Zhuang W."/>
            <person name="Wang G."/>
        </authorList>
    </citation>
    <scope>NUCLEOTIDE SEQUENCE [LARGE SCALE GENOMIC DNA]</scope>
    <source>
        <strain evidence="11">208</strain>
    </source>
</reference>
<dbReference type="SUPFAM" id="SSF55785">
    <property type="entry name" value="PYP-like sensor domain (PAS domain)"/>
    <property type="match status" value="4"/>
</dbReference>
<gene>
    <name evidence="10" type="ORF">A4R26_04245</name>
</gene>